<dbReference type="GO" id="GO:0007204">
    <property type="term" value="P:positive regulation of cytosolic calcium ion concentration"/>
    <property type="evidence" value="ECO:0007669"/>
    <property type="project" value="InterPro"/>
</dbReference>
<dbReference type="KEGG" id="hgl:101706054"/>
<dbReference type="GO" id="GO:0016493">
    <property type="term" value="F:C-C chemokine receptor activity"/>
    <property type="evidence" value="ECO:0007669"/>
    <property type="project" value="InterPro"/>
</dbReference>
<keyword evidence="5 9" id="KW-0297">G-protein coupled receptor</keyword>
<keyword evidence="8 9" id="KW-0807">Transducer</keyword>
<gene>
    <name evidence="14" type="primary">Ccr8</name>
</gene>
<dbReference type="RefSeq" id="XP_004835284.1">
    <property type="nucleotide sequence ID" value="XM_004835227.2"/>
</dbReference>
<evidence type="ECO:0000256" key="11">
    <source>
        <dbReference type="SAM" id="Phobius"/>
    </source>
</evidence>
<keyword evidence="3 9" id="KW-0812">Transmembrane</keyword>
<feature type="compositionally biased region" description="Low complexity" evidence="10">
    <location>
        <begin position="338"/>
        <end position="355"/>
    </location>
</feature>
<protein>
    <submittedName>
        <fullName evidence="14">C-C chemokine receptor type 8</fullName>
    </submittedName>
</protein>
<dbReference type="AlphaFoldDB" id="A0AAX6NRB0"/>
<evidence type="ECO:0000256" key="10">
    <source>
        <dbReference type="SAM" id="MobiDB-lite"/>
    </source>
</evidence>
<dbReference type="Gene3D" id="1.20.1070.10">
    <property type="entry name" value="Rhodopsin 7-helix transmembrane proteins"/>
    <property type="match status" value="1"/>
</dbReference>
<feature type="transmembrane region" description="Helical" evidence="11">
    <location>
        <begin position="155"/>
        <end position="176"/>
    </location>
</feature>
<evidence type="ECO:0000256" key="1">
    <source>
        <dbReference type="ARBA" id="ARBA00004651"/>
    </source>
</evidence>
<dbReference type="PANTHER" id="PTHR10489">
    <property type="entry name" value="CELL ADHESION MOLECULE"/>
    <property type="match status" value="1"/>
</dbReference>
<sequence length="355" mass="40796">MDYTLKPNATAMTDYYYPDLFPSPCDGGLNIRNSKLLLVIIYCLLFIFGLLGNGLVILILVSCKKLRSITDIYLLNLALSDLLFVFSLPFQACYHLDQWLFGTVMCKVVSGLYYIGFFSSMFFITLMSLDRYLAIVHAVYAMKVRTARMGTGLSLAVWLATFLATSPLLVFYQVASEDGILKCYSFYNQQALEWKIFIHFEINTVGLLIPFTIFMFCYISILRQLRRCQNRKKIRAIMLVLIVVVATLVFWVPFNLVLFLTSLHNLHILDGCSISQWLSYATHVTETISFTHCCMNPVIYAFVGEKFKKHLSEIFQKCYSHFFVYIGRQIPKEDWGKSSSSHRCSSHSSSIDYIL</sequence>
<feature type="domain" description="G-protein coupled receptors family 1 profile" evidence="12">
    <location>
        <begin position="52"/>
        <end position="300"/>
    </location>
</feature>
<dbReference type="PANTHER" id="PTHR10489:SF627">
    <property type="entry name" value="C-C CHEMOKINE RECEPTOR TYPE 8"/>
    <property type="match status" value="1"/>
</dbReference>
<proteinExistence type="inferred from homology"/>
<comment type="subcellular location">
    <subcellularLocation>
        <location evidence="1">Cell membrane</location>
        <topology evidence="1">Multi-pass membrane protein</topology>
    </subcellularLocation>
</comment>
<comment type="similarity">
    <text evidence="9">Belongs to the G-protein coupled receptor 1 family.</text>
</comment>
<dbReference type="PRINTS" id="PR00237">
    <property type="entry name" value="GPCRRHODOPSN"/>
</dbReference>
<name>A0AAX6NRB0_HETGA</name>
<evidence type="ECO:0000259" key="12">
    <source>
        <dbReference type="PROSITE" id="PS50262"/>
    </source>
</evidence>
<dbReference type="InterPro" id="IPR000355">
    <property type="entry name" value="Chemokine_rcpt"/>
</dbReference>
<dbReference type="InterPro" id="IPR000276">
    <property type="entry name" value="GPCR_Rhodpsn"/>
</dbReference>
<keyword evidence="7 9" id="KW-0675">Receptor</keyword>
<dbReference type="PRINTS" id="PR01530">
    <property type="entry name" value="CHEMOKINER8"/>
</dbReference>
<dbReference type="GO" id="GO:0019957">
    <property type="term" value="F:C-C chemokine binding"/>
    <property type="evidence" value="ECO:0007669"/>
    <property type="project" value="TreeGrafter"/>
</dbReference>
<dbReference type="PROSITE" id="PS00237">
    <property type="entry name" value="G_PROTEIN_RECEP_F1_1"/>
    <property type="match status" value="1"/>
</dbReference>
<dbReference type="Pfam" id="PF00001">
    <property type="entry name" value="7tm_1"/>
    <property type="match status" value="1"/>
</dbReference>
<feature type="transmembrane region" description="Helical" evidence="11">
    <location>
        <begin position="234"/>
        <end position="254"/>
    </location>
</feature>
<accession>A0AAX6NRB0</accession>
<feature type="transmembrane region" description="Helical" evidence="11">
    <location>
        <begin position="196"/>
        <end position="222"/>
    </location>
</feature>
<dbReference type="InterPro" id="IPR050119">
    <property type="entry name" value="CCR1-9-like"/>
</dbReference>
<evidence type="ECO:0000313" key="13">
    <source>
        <dbReference type="Proteomes" id="UP000694906"/>
    </source>
</evidence>
<dbReference type="InterPro" id="IPR004068">
    <property type="entry name" value="Chemokine_CCR8"/>
</dbReference>
<evidence type="ECO:0000256" key="4">
    <source>
        <dbReference type="ARBA" id="ARBA00022989"/>
    </source>
</evidence>
<feature type="transmembrane region" description="Helical" evidence="11">
    <location>
        <begin position="36"/>
        <end position="61"/>
    </location>
</feature>
<feature type="region of interest" description="Disordered" evidence="10">
    <location>
        <begin position="334"/>
        <end position="355"/>
    </location>
</feature>
<reference evidence="14" key="1">
    <citation type="submission" date="2025-08" db="UniProtKB">
        <authorList>
            <consortium name="RefSeq"/>
        </authorList>
    </citation>
    <scope>IDENTIFICATION</scope>
</reference>
<evidence type="ECO:0000256" key="3">
    <source>
        <dbReference type="ARBA" id="ARBA00022692"/>
    </source>
</evidence>
<dbReference type="SUPFAM" id="SSF81321">
    <property type="entry name" value="Family A G protein-coupled receptor-like"/>
    <property type="match status" value="1"/>
</dbReference>
<dbReference type="CTD" id="1237"/>
<evidence type="ECO:0000256" key="8">
    <source>
        <dbReference type="ARBA" id="ARBA00023224"/>
    </source>
</evidence>
<dbReference type="GeneID" id="101706054"/>
<dbReference type="GO" id="GO:0019722">
    <property type="term" value="P:calcium-mediated signaling"/>
    <property type="evidence" value="ECO:0007669"/>
    <property type="project" value="TreeGrafter"/>
</dbReference>
<keyword evidence="13" id="KW-1185">Reference proteome</keyword>
<keyword evidence="4 11" id="KW-1133">Transmembrane helix</keyword>
<evidence type="ECO:0000256" key="5">
    <source>
        <dbReference type="ARBA" id="ARBA00023040"/>
    </source>
</evidence>
<dbReference type="Proteomes" id="UP000694906">
    <property type="component" value="Unplaced"/>
</dbReference>
<evidence type="ECO:0000256" key="7">
    <source>
        <dbReference type="ARBA" id="ARBA00023170"/>
    </source>
</evidence>
<evidence type="ECO:0000256" key="2">
    <source>
        <dbReference type="ARBA" id="ARBA00022475"/>
    </source>
</evidence>
<evidence type="ECO:0000313" key="14">
    <source>
        <dbReference type="RefSeq" id="XP_004835284.1"/>
    </source>
</evidence>
<dbReference type="InterPro" id="IPR017452">
    <property type="entry name" value="GPCR_Rhodpsn_7TM"/>
</dbReference>
<dbReference type="FunFam" id="1.20.1070.10:FF:000026">
    <property type="entry name" value="C-C chemokine receptor type 5"/>
    <property type="match status" value="1"/>
</dbReference>
<organism evidence="13 14">
    <name type="scientific">Heterocephalus glaber</name>
    <name type="common">Naked mole rat</name>
    <dbReference type="NCBI Taxonomy" id="10181"/>
    <lineage>
        <taxon>Eukaryota</taxon>
        <taxon>Metazoa</taxon>
        <taxon>Chordata</taxon>
        <taxon>Craniata</taxon>
        <taxon>Vertebrata</taxon>
        <taxon>Euteleostomi</taxon>
        <taxon>Mammalia</taxon>
        <taxon>Eutheria</taxon>
        <taxon>Euarchontoglires</taxon>
        <taxon>Glires</taxon>
        <taxon>Rodentia</taxon>
        <taxon>Hystricomorpha</taxon>
        <taxon>Bathyergidae</taxon>
        <taxon>Heterocephalus</taxon>
    </lineage>
</organism>
<keyword evidence="6 11" id="KW-0472">Membrane</keyword>
<dbReference type="PROSITE" id="PS50262">
    <property type="entry name" value="G_PROTEIN_RECEP_F1_2"/>
    <property type="match status" value="1"/>
</dbReference>
<feature type="transmembrane region" description="Helical" evidence="11">
    <location>
        <begin position="112"/>
        <end position="134"/>
    </location>
</feature>
<evidence type="ECO:0000256" key="9">
    <source>
        <dbReference type="RuleBase" id="RU000688"/>
    </source>
</evidence>
<dbReference type="GO" id="GO:0009897">
    <property type="term" value="C:external side of plasma membrane"/>
    <property type="evidence" value="ECO:0007669"/>
    <property type="project" value="TreeGrafter"/>
</dbReference>
<dbReference type="GO" id="GO:0006955">
    <property type="term" value="P:immune response"/>
    <property type="evidence" value="ECO:0007669"/>
    <property type="project" value="InterPro"/>
</dbReference>
<keyword evidence="2" id="KW-1003">Cell membrane</keyword>
<feature type="transmembrane region" description="Helical" evidence="11">
    <location>
        <begin position="73"/>
        <end position="92"/>
    </location>
</feature>
<dbReference type="GO" id="GO:0060326">
    <property type="term" value="P:cell chemotaxis"/>
    <property type="evidence" value="ECO:0007669"/>
    <property type="project" value="TreeGrafter"/>
</dbReference>
<dbReference type="PRINTS" id="PR00657">
    <property type="entry name" value="CCCHEMOKINER"/>
</dbReference>
<evidence type="ECO:0000256" key="6">
    <source>
        <dbReference type="ARBA" id="ARBA00023136"/>
    </source>
</evidence>